<dbReference type="STRING" id="693661.Arcve_2060"/>
<dbReference type="EMBL" id="CP002588">
    <property type="protein sequence ID" value="AEA48050.1"/>
    <property type="molecule type" value="Genomic_DNA"/>
</dbReference>
<dbReference type="KEGG" id="ave:Arcve_2060"/>
<reference evidence="1 2" key="1">
    <citation type="submission" date="2011-03" db="EMBL/GenBank/DDBJ databases">
        <title>The complete genome of Archaeoglobus veneficus SNP6.</title>
        <authorList>
            <consortium name="US DOE Joint Genome Institute (JGI-PGF)"/>
            <person name="Lucas S."/>
            <person name="Copeland A."/>
            <person name="Lapidus A."/>
            <person name="Bruce D."/>
            <person name="Goodwin L."/>
            <person name="Pitluck S."/>
            <person name="Kyrpides N."/>
            <person name="Mavromatis K."/>
            <person name="Pagani I."/>
            <person name="Ivanova N."/>
            <person name="Mikhailova N."/>
            <person name="Lu M."/>
            <person name="Detter J.C."/>
            <person name="Tapia R."/>
            <person name="Han C."/>
            <person name="Land M."/>
            <person name="Hauser L."/>
            <person name="Markowitz V."/>
            <person name="Cheng J.-F."/>
            <person name="Hugenholtz P."/>
            <person name="Woyke T."/>
            <person name="Wu D."/>
            <person name="Spring S."/>
            <person name="Brambilla E."/>
            <person name="Klenk H.-P."/>
            <person name="Eisen J.A."/>
        </authorList>
    </citation>
    <scope>NUCLEOTIDE SEQUENCE [LARGE SCALE GENOMIC DNA]</scope>
    <source>
        <strain>SNP6</strain>
    </source>
</reference>
<dbReference type="Proteomes" id="UP000008136">
    <property type="component" value="Chromosome"/>
</dbReference>
<dbReference type="RefSeq" id="WP_013684701.1">
    <property type="nucleotide sequence ID" value="NC_015320.1"/>
</dbReference>
<dbReference type="GeneID" id="10395194"/>
<organism evidence="1 2">
    <name type="scientific">Archaeoglobus veneficus (strain DSM 11195 / SNP6)</name>
    <dbReference type="NCBI Taxonomy" id="693661"/>
    <lineage>
        <taxon>Archaea</taxon>
        <taxon>Methanobacteriati</taxon>
        <taxon>Methanobacteriota</taxon>
        <taxon>Archaeoglobi</taxon>
        <taxon>Archaeoglobales</taxon>
        <taxon>Archaeoglobaceae</taxon>
        <taxon>Archaeoglobus</taxon>
    </lineage>
</organism>
<evidence type="ECO:0000313" key="2">
    <source>
        <dbReference type="Proteomes" id="UP000008136"/>
    </source>
</evidence>
<protein>
    <submittedName>
        <fullName evidence="1">Uncharacterized protein</fullName>
    </submittedName>
</protein>
<dbReference type="AlphaFoldDB" id="F2KSI0"/>
<accession>F2KSI0</accession>
<evidence type="ECO:0000313" key="1">
    <source>
        <dbReference type="EMBL" id="AEA48050.1"/>
    </source>
</evidence>
<gene>
    <name evidence="1" type="ordered locus">Arcve_2060</name>
</gene>
<proteinExistence type="predicted"/>
<dbReference type="HOGENOM" id="CLU_2055946_0_0_2"/>
<keyword evidence="2" id="KW-1185">Reference proteome</keyword>
<sequence>MPKLPACATCNILLVRGRDNKGNIINECPKCGKKWGSEIADNEEGIIWKPVKKQPFKLMTYVERHEEPGRVVLKYIEERRYPGNHVERNVIRVDEMPREKGLKNDIDGEGPEIKRMQIV</sequence>
<name>F2KSI0_ARCVS</name>